<organism evidence="2 3">
    <name type="scientific">Stylosanthes scabra</name>
    <dbReference type="NCBI Taxonomy" id="79078"/>
    <lineage>
        <taxon>Eukaryota</taxon>
        <taxon>Viridiplantae</taxon>
        <taxon>Streptophyta</taxon>
        <taxon>Embryophyta</taxon>
        <taxon>Tracheophyta</taxon>
        <taxon>Spermatophyta</taxon>
        <taxon>Magnoliopsida</taxon>
        <taxon>eudicotyledons</taxon>
        <taxon>Gunneridae</taxon>
        <taxon>Pentapetalae</taxon>
        <taxon>rosids</taxon>
        <taxon>fabids</taxon>
        <taxon>Fabales</taxon>
        <taxon>Fabaceae</taxon>
        <taxon>Papilionoideae</taxon>
        <taxon>50 kb inversion clade</taxon>
        <taxon>dalbergioids sensu lato</taxon>
        <taxon>Dalbergieae</taxon>
        <taxon>Pterocarpus clade</taxon>
        <taxon>Stylosanthes</taxon>
    </lineage>
</organism>
<gene>
    <name evidence="2" type="ORF">PIB30_083191</name>
</gene>
<evidence type="ECO:0000313" key="2">
    <source>
        <dbReference type="EMBL" id="MED6188140.1"/>
    </source>
</evidence>
<evidence type="ECO:0000313" key="3">
    <source>
        <dbReference type="Proteomes" id="UP001341840"/>
    </source>
</evidence>
<keyword evidence="3" id="KW-1185">Reference proteome</keyword>
<comment type="caution">
    <text evidence="2">The sequence shown here is derived from an EMBL/GenBank/DDBJ whole genome shotgun (WGS) entry which is preliminary data.</text>
</comment>
<reference evidence="2 3" key="1">
    <citation type="journal article" date="2023" name="Plants (Basel)">
        <title>Bridging the Gap: Combining Genomics and Transcriptomics Approaches to Understand Stylosanthes scabra, an Orphan Legume from the Brazilian Caatinga.</title>
        <authorList>
            <person name="Ferreira-Neto J.R.C."/>
            <person name="da Silva M.D."/>
            <person name="Binneck E."/>
            <person name="de Melo N.F."/>
            <person name="da Silva R.H."/>
            <person name="de Melo A.L.T.M."/>
            <person name="Pandolfi V."/>
            <person name="Bustamante F.O."/>
            <person name="Brasileiro-Vidal A.C."/>
            <person name="Benko-Iseppon A.M."/>
        </authorList>
    </citation>
    <scope>NUCLEOTIDE SEQUENCE [LARGE SCALE GENOMIC DNA]</scope>
    <source>
        <tissue evidence="2">Leaves</tissue>
    </source>
</reference>
<feature type="region of interest" description="Disordered" evidence="1">
    <location>
        <begin position="62"/>
        <end position="117"/>
    </location>
</feature>
<protein>
    <submittedName>
        <fullName evidence="2">Uncharacterized protein</fullName>
    </submittedName>
</protein>
<sequence length="117" mass="13526">MCQRAGQEEPCQIVRTFIPWMQKRLPFCLQHLQLLHQRRYTHIRDADRGRCRTRRRRRNWKMEKRHSNREFGVVTPEKGNSPALSSAVSKAPVVDHDQAAEGALEGGHDQSALPMGN</sequence>
<proteinExistence type="predicted"/>
<name>A0ABU6WT51_9FABA</name>
<dbReference type="Proteomes" id="UP001341840">
    <property type="component" value="Unassembled WGS sequence"/>
</dbReference>
<dbReference type="EMBL" id="JASCZI010182549">
    <property type="protein sequence ID" value="MED6188140.1"/>
    <property type="molecule type" value="Genomic_DNA"/>
</dbReference>
<evidence type="ECO:0000256" key="1">
    <source>
        <dbReference type="SAM" id="MobiDB-lite"/>
    </source>
</evidence>
<accession>A0ABU6WT51</accession>